<dbReference type="KEGG" id="msx:AU14_05715"/>
<name>W5YP85_9GAMM</name>
<evidence type="ECO:0000313" key="3">
    <source>
        <dbReference type="EMBL" id="AHI28298.1"/>
    </source>
</evidence>
<dbReference type="EMBL" id="CP007151">
    <property type="protein sequence ID" value="AHI28298.1"/>
    <property type="molecule type" value="Genomic_DNA"/>
</dbReference>
<evidence type="ECO:0000256" key="2">
    <source>
        <dbReference type="SAM" id="Phobius"/>
    </source>
</evidence>
<dbReference type="OrthoDB" id="6369388at2"/>
<keyword evidence="4" id="KW-1185">Reference proteome</keyword>
<reference evidence="3 4" key="1">
    <citation type="journal article" date="2014" name="Genome Announc.">
        <title>Draft Genome Sequences of Marinobacter similis A3d10T and Marinobacter salarius R9SW1T.</title>
        <authorList>
            <person name="Ivanova E.P."/>
            <person name="Ng H.J."/>
            <person name="Webb H.K."/>
            <person name="Feng G."/>
            <person name="Oshima K."/>
            <person name="Hattori M."/>
            <person name="Ohkuma M."/>
            <person name="Sergeev A.F."/>
            <person name="Mikhailov V.V."/>
            <person name="Crawford R.J."/>
            <person name="Sawabe T."/>
        </authorList>
    </citation>
    <scope>NUCLEOTIDE SEQUENCE [LARGE SCALE GENOMIC DNA]</scope>
    <source>
        <strain evidence="3 4">A3d10</strain>
    </source>
</reference>
<dbReference type="STRING" id="1420916.AU14_05715"/>
<keyword evidence="2" id="KW-0472">Membrane</keyword>
<accession>W5YP85</accession>
<keyword evidence="2" id="KW-1133">Transmembrane helix</keyword>
<dbReference type="AlphaFoldDB" id="W5YP85"/>
<feature type="transmembrane region" description="Helical" evidence="2">
    <location>
        <begin position="20"/>
        <end position="46"/>
    </location>
</feature>
<organism evidence="3 4">
    <name type="scientific">Marinobacter similis</name>
    <dbReference type="NCBI Taxonomy" id="1420916"/>
    <lineage>
        <taxon>Bacteria</taxon>
        <taxon>Pseudomonadati</taxon>
        <taxon>Pseudomonadota</taxon>
        <taxon>Gammaproteobacteria</taxon>
        <taxon>Pseudomonadales</taxon>
        <taxon>Marinobacteraceae</taxon>
        <taxon>Marinobacter</taxon>
    </lineage>
</organism>
<proteinExistence type="predicted"/>
<sequence>MLDSAQAKLQGAVRKAIAALTAFLLSMVLLTALLITGFYLLIQAAILALSPYIGEAAAMASVGVLCMLLLGVFFWRMTSTPSTSAKKGGTDSRGESSVEALRGLIRNNPLEAALTAFAVGVAQQGDPRLRSLLMKGGMELMKEAEADAHSQSEPKSQPESEPEDTAAAAPGTAD</sequence>
<evidence type="ECO:0000256" key="1">
    <source>
        <dbReference type="SAM" id="MobiDB-lite"/>
    </source>
</evidence>
<feature type="compositionally biased region" description="Basic and acidic residues" evidence="1">
    <location>
        <begin position="142"/>
        <end position="158"/>
    </location>
</feature>
<keyword evidence="2" id="KW-0812">Transmembrane</keyword>
<dbReference type="Proteomes" id="UP000061489">
    <property type="component" value="Chromosome"/>
</dbReference>
<dbReference type="HOGENOM" id="CLU_1625107_0_0_6"/>
<evidence type="ECO:0000313" key="4">
    <source>
        <dbReference type="Proteomes" id="UP000061489"/>
    </source>
</evidence>
<feature type="region of interest" description="Disordered" evidence="1">
    <location>
        <begin position="142"/>
        <end position="174"/>
    </location>
</feature>
<gene>
    <name evidence="3" type="ORF">AU14_05715</name>
</gene>
<dbReference type="RefSeq" id="WP_052471974.1">
    <property type="nucleotide sequence ID" value="NZ_CP007151.1"/>
</dbReference>
<feature type="transmembrane region" description="Helical" evidence="2">
    <location>
        <begin position="52"/>
        <end position="75"/>
    </location>
</feature>
<protein>
    <submittedName>
        <fullName evidence="3">Uncharacterized protein</fullName>
    </submittedName>
</protein>